<dbReference type="AlphaFoldDB" id="A0A516G6T4"/>
<dbReference type="InterPro" id="IPR007253">
    <property type="entry name" value="Cell_wall-bd_2"/>
</dbReference>
<evidence type="ECO:0008006" key="5">
    <source>
        <dbReference type="Google" id="ProtNLM"/>
    </source>
</evidence>
<gene>
    <name evidence="3" type="ORF">FNH13_01845</name>
</gene>
<dbReference type="RefSeq" id="WP_143781881.1">
    <property type="nucleotide sequence ID" value="NZ_CP041616.1"/>
</dbReference>
<dbReference type="Proteomes" id="UP000315395">
    <property type="component" value="Chromosome"/>
</dbReference>
<feature type="compositionally biased region" description="Low complexity" evidence="1">
    <location>
        <begin position="253"/>
        <end position="264"/>
    </location>
</feature>
<dbReference type="KEGG" id="orz:FNH13_01845"/>
<dbReference type="PANTHER" id="PTHR24637">
    <property type="entry name" value="COLLAGEN"/>
    <property type="match status" value="1"/>
</dbReference>
<organism evidence="3 4">
    <name type="scientific">Ornithinimicrobium ciconiae</name>
    <dbReference type="NCBI Taxonomy" id="2594265"/>
    <lineage>
        <taxon>Bacteria</taxon>
        <taxon>Bacillati</taxon>
        <taxon>Actinomycetota</taxon>
        <taxon>Actinomycetes</taxon>
        <taxon>Micrococcales</taxon>
        <taxon>Ornithinimicrobiaceae</taxon>
        <taxon>Ornithinimicrobium</taxon>
    </lineage>
</organism>
<proteinExistence type="predicted"/>
<feature type="compositionally biased region" description="Gly residues" evidence="1">
    <location>
        <begin position="284"/>
        <end position="293"/>
    </location>
</feature>
<dbReference type="OrthoDB" id="9773852at2"/>
<sequence>MRIAHHFRGWKGGALAAAASAVLVIPMLASAQAADPVQVTPASPEWQLISRNTIGSPSVTFASGPVADSELQAFGIGSLHLQVGGGDEKVAYAMPLSEASPLWGKPVSELGDISYRVYDGTEGVDAALPGIQIEVARSGLEVGDYATFGFLPGQSDPVDGERNLKHWEEYDAKAGMWFSTNGNECRNSDPCTWEGLTAAYPDAEVWFSAGISKGRDTAFSGAVDYVVFDGVQYDFEPGGQQGPMGPEGPEGPQGPQGETGLTGPAGPKGEQGETGLTGPAGPKGDQGGEGPQGEPGEQGDAGPAGATGPVGPAGPQGPAGQDADLMPSADGPDRLSGKDRYETAIAVAKFRFPDGSPAVYLARNDEFADSLAANTLLGPILLVRSCDLPVVVKQYLAETTPQRVTALGGTNAVCDDVLDEAKAAAGIN</sequence>
<evidence type="ECO:0000256" key="2">
    <source>
        <dbReference type="SAM" id="SignalP"/>
    </source>
</evidence>
<protein>
    <recommendedName>
        <fullName evidence="5">Collagen-like protein</fullName>
    </recommendedName>
</protein>
<dbReference type="EMBL" id="CP041616">
    <property type="protein sequence ID" value="QDO87223.1"/>
    <property type="molecule type" value="Genomic_DNA"/>
</dbReference>
<dbReference type="Pfam" id="PF04122">
    <property type="entry name" value="CW_binding_2"/>
    <property type="match status" value="1"/>
</dbReference>
<keyword evidence="2" id="KW-0732">Signal</keyword>
<feature type="compositionally biased region" description="Low complexity" evidence="1">
    <location>
        <begin position="294"/>
        <end position="310"/>
    </location>
</feature>
<feature type="region of interest" description="Disordered" evidence="1">
    <location>
        <begin position="234"/>
        <end position="337"/>
    </location>
</feature>
<evidence type="ECO:0000313" key="3">
    <source>
        <dbReference type="EMBL" id="QDO87223.1"/>
    </source>
</evidence>
<dbReference type="Pfam" id="PF01391">
    <property type="entry name" value="Collagen"/>
    <property type="match status" value="1"/>
</dbReference>
<evidence type="ECO:0000256" key="1">
    <source>
        <dbReference type="SAM" id="MobiDB-lite"/>
    </source>
</evidence>
<reference evidence="3 4" key="1">
    <citation type="submission" date="2019-07" db="EMBL/GenBank/DDBJ databases">
        <title>complete genome sequencing of Ornithinimicrobium sp. H23M54.</title>
        <authorList>
            <person name="Bae J.-W."/>
            <person name="Lee S.-Y."/>
        </authorList>
    </citation>
    <scope>NUCLEOTIDE SEQUENCE [LARGE SCALE GENOMIC DNA]</scope>
    <source>
        <strain evidence="3 4">H23M54</strain>
    </source>
</reference>
<keyword evidence="4" id="KW-1185">Reference proteome</keyword>
<accession>A0A516G6T4</accession>
<feature type="chain" id="PRO_5021874890" description="Collagen-like protein" evidence="2">
    <location>
        <begin position="34"/>
        <end position="428"/>
    </location>
</feature>
<dbReference type="PANTHER" id="PTHR24637:SF421">
    <property type="entry name" value="CUTICLE COLLAGEN DPY-2"/>
    <property type="match status" value="1"/>
</dbReference>
<name>A0A516G6T4_9MICO</name>
<feature type="signal peptide" evidence="2">
    <location>
        <begin position="1"/>
        <end position="33"/>
    </location>
</feature>
<dbReference type="InterPro" id="IPR008160">
    <property type="entry name" value="Collagen"/>
</dbReference>
<evidence type="ECO:0000313" key="4">
    <source>
        <dbReference type="Proteomes" id="UP000315395"/>
    </source>
</evidence>